<dbReference type="Proteomes" id="UP000665020">
    <property type="component" value="Chromosome"/>
</dbReference>
<gene>
    <name evidence="1" type="ORF">GM661_00550</name>
</gene>
<dbReference type="RefSeq" id="WP_230868281.1">
    <property type="nucleotide sequence ID" value="NZ_CP046640.1"/>
</dbReference>
<keyword evidence="2" id="KW-1185">Reference proteome</keyword>
<dbReference type="KEGG" id="ifn:GM661_00550"/>
<dbReference type="AlphaFoldDB" id="A0A8A7K4B7"/>
<dbReference type="EMBL" id="CP046640">
    <property type="protein sequence ID" value="QTL96563.1"/>
    <property type="molecule type" value="Genomic_DNA"/>
</dbReference>
<organism evidence="1 2">
    <name type="scientific">Iocasia fonsfrigidae</name>
    <dbReference type="NCBI Taxonomy" id="2682810"/>
    <lineage>
        <taxon>Bacteria</taxon>
        <taxon>Bacillati</taxon>
        <taxon>Bacillota</taxon>
        <taxon>Clostridia</taxon>
        <taxon>Halanaerobiales</taxon>
        <taxon>Halanaerobiaceae</taxon>
        <taxon>Iocasia</taxon>
    </lineage>
</organism>
<sequence>MYWQLILIGGIMKMEADKLDTEEFYEAYAALAELNKEMKPKKGGL</sequence>
<evidence type="ECO:0000313" key="2">
    <source>
        <dbReference type="Proteomes" id="UP000665020"/>
    </source>
</evidence>
<reference evidence="1" key="1">
    <citation type="submission" date="2019-12" db="EMBL/GenBank/DDBJ databases">
        <authorList>
            <person name="zhang j."/>
            <person name="sun C.M."/>
        </authorList>
    </citation>
    <scope>NUCLEOTIDE SEQUENCE</scope>
    <source>
        <strain evidence="1">NS-1</strain>
    </source>
</reference>
<evidence type="ECO:0000313" key="1">
    <source>
        <dbReference type="EMBL" id="QTL96563.1"/>
    </source>
</evidence>
<accession>A0A8A7K4B7</accession>
<name>A0A8A7K4B7_9FIRM</name>
<protein>
    <submittedName>
        <fullName evidence="1">Uncharacterized protein</fullName>
    </submittedName>
</protein>
<proteinExistence type="predicted"/>